<dbReference type="PROSITE" id="PS51257">
    <property type="entry name" value="PROKAR_LIPOPROTEIN"/>
    <property type="match status" value="1"/>
</dbReference>
<evidence type="ECO:0000313" key="12">
    <source>
        <dbReference type="Proteomes" id="UP001203136"/>
    </source>
</evidence>
<evidence type="ECO:0000256" key="4">
    <source>
        <dbReference type="ARBA" id="ARBA00023001"/>
    </source>
</evidence>
<keyword evidence="4" id="KW-0136">Cellulose degradation</keyword>
<evidence type="ECO:0000256" key="8">
    <source>
        <dbReference type="RuleBase" id="RU361153"/>
    </source>
</evidence>
<evidence type="ECO:0000256" key="2">
    <source>
        <dbReference type="ARBA" id="ARBA00012601"/>
    </source>
</evidence>
<keyword evidence="9" id="KW-0732">Signal</keyword>
<dbReference type="Proteomes" id="UP001203136">
    <property type="component" value="Unassembled WGS sequence"/>
</dbReference>
<evidence type="ECO:0000256" key="7">
    <source>
        <dbReference type="ARBA" id="ARBA00023326"/>
    </source>
</evidence>
<dbReference type="GO" id="GO:0008810">
    <property type="term" value="F:cellulase activity"/>
    <property type="evidence" value="ECO:0007669"/>
    <property type="project" value="UniProtKB-EC"/>
</dbReference>
<keyword evidence="7" id="KW-0624">Polysaccharide degradation</keyword>
<dbReference type="PROSITE" id="PS00659">
    <property type="entry name" value="GLYCOSYL_HYDROL_F5"/>
    <property type="match status" value="1"/>
</dbReference>
<evidence type="ECO:0000256" key="5">
    <source>
        <dbReference type="ARBA" id="ARBA00023277"/>
    </source>
</evidence>
<name>A0AAW5EY78_CLOSY</name>
<keyword evidence="6 8" id="KW-0326">Glycosidase</keyword>
<dbReference type="EC" id="3.2.1.4" evidence="2"/>
<sequence length="343" mass="38192">MRYLRRILFLGSIAAIAGLAGCGFSDDTEEKTAGAGVSAHGALHVNGPVLTDEQGSPMVLRGTSSHGITWYPRYLNGSAMKTLAEYGANVQRIAVYTEPENAYIEAPVQSLNYLYMGIESALAADMYVIVDWHILKDSDPNEYAEEAKEFFAEISSHYSGNPAILYEICNEPNGDTDWDDIVEYAEQIIPVIRANAPEAVILVGTPNYCTDFTGPSKQPLKYDNIMYTMHRYIDVTEEKPCENALLESVVAQGIPVFVSEWGTSAEEEAVLKSGEYDNEAVTYQENAKPFIDYMKEHRISWTAWALGNKEEAHSMIRSSCDKYSGWTSNDLTDFGRLIFSNFK</sequence>
<dbReference type="AlphaFoldDB" id="A0AAW5EY78"/>
<evidence type="ECO:0000256" key="9">
    <source>
        <dbReference type="SAM" id="SignalP"/>
    </source>
</evidence>
<organism evidence="11 12">
    <name type="scientific">Clostridium symbiosum</name>
    <name type="common">Bacteroides symbiosus</name>
    <dbReference type="NCBI Taxonomy" id="1512"/>
    <lineage>
        <taxon>Bacteria</taxon>
        <taxon>Bacillati</taxon>
        <taxon>Bacillota</taxon>
        <taxon>Clostridia</taxon>
        <taxon>Lachnospirales</taxon>
        <taxon>Lachnospiraceae</taxon>
        <taxon>Otoolea</taxon>
    </lineage>
</organism>
<comment type="similarity">
    <text evidence="8">Belongs to the glycosyl hydrolase 5 (cellulase A) family.</text>
</comment>
<keyword evidence="5" id="KW-0119">Carbohydrate metabolism</keyword>
<evidence type="ECO:0000256" key="6">
    <source>
        <dbReference type="ARBA" id="ARBA00023295"/>
    </source>
</evidence>
<dbReference type="GO" id="GO:0030245">
    <property type="term" value="P:cellulose catabolic process"/>
    <property type="evidence" value="ECO:0007669"/>
    <property type="project" value="UniProtKB-KW"/>
</dbReference>
<dbReference type="InterPro" id="IPR017853">
    <property type="entry name" value="GH"/>
</dbReference>
<feature type="chain" id="PRO_5043375013" description="cellulase" evidence="9">
    <location>
        <begin position="21"/>
        <end position="343"/>
    </location>
</feature>
<dbReference type="Gene3D" id="3.20.20.80">
    <property type="entry name" value="Glycosidases"/>
    <property type="match status" value="1"/>
</dbReference>
<dbReference type="RefSeq" id="WP_003504587.1">
    <property type="nucleotide sequence ID" value="NZ_CABKPP010000016.1"/>
</dbReference>
<evidence type="ECO:0000259" key="10">
    <source>
        <dbReference type="Pfam" id="PF00150"/>
    </source>
</evidence>
<comment type="caution">
    <text evidence="11">The sequence shown here is derived from an EMBL/GenBank/DDBJ whole genome shotgun (WGS) entry which is preliminary data.</text>
</comment>
<feature type="domain" description="Glycoside hydrolase family 5" evidence="10">
    <location>
        <begin position="52"/>
        <end position="309"/>
    </location>
</feature>
<evidence type="ECO:0000256" key="1">
    <source>
        <dbReference type="ARBA" id="ARBA00000966"/>
    </source>
</evidence>
<dbReference type="Pfam" id="PF00150">
    <property type="entry name" value="Cellulase"/>
    <property type="match status" value="1"/>
</dbReference>
<keyword evidence="3 8" id="KW-0378">Hydrolase</keyword>
<evidence type="ECO:0000256" key="3">
    <source>
        <dbReference type="ARBA" id="ARBA00022801"/>
    </source>
</evidence>
<dbReference type="SUPFAM" id="SSF51445">
    <property type="entry name" value="(Trans)glycosidases"/>
    <property type="match status" value="1"/>
</dbReference>
<accession>A0AAW5EY78</accession>
<reference evidence="11" key="1">
    <citation type="journal article" date="2022" name="Cell Host Microbe">
        <title>Colonization of the live biotherapeutic product VE303 and modulation of the microbiota and metabolites in healthy volunteers.</title>
        <authorList>
            <person name="Dsouza M."/>
            <person name="Menon R."/>
            <person name="Crossette E."/>
            <person name="Bhattarai S.K."/>
            <person name="Schneider J."/>
            <person name="Kim Y.G."/>
            <person name="Reddy S."/>
            <person name="Caballero S."/>
            <person name="Felix C."/>
            <person name="Cornacchione L."/>
            <person name="Hendrickson J."/>
            <person name="Watson A.R."/>
            <person name="Minot S.S."/>
            <person name="Greenfield N."/>
            <person name="Schopf L."/>
            <person name="Szabady R."/>
            <person name="Patarroyo J."/>
            <person name="Smith W."/>
            <person name="Harrison P."/>
            <person name="Kuijper E.J."/>
            <person name="Kelly C.P."/>
            <person name="Olle B."/>
            <person name="Bobilev D."/>
            <person name="Silber J.L."/>
            <person name="Bucci V."/>
            <person name="Roberts B."/>
            <person name="Faith J."/>
            <person name="Norman J.M."/>
        </authorList>
    </citation>
    <scope>NUCLEOTIDE SEQUENCE</scope>
    <source>
        <strain evidence="11">VE303-04</strain>
    </source>
</reference>
<dbReference type="InterPro" id="IPR001547">
    <property type="entry name" value="Glyco_hydro_5"/>
</dbReference>
<dbReference type="EMBL" id="JAINVB010000001">
    <property type="protein sequence ID" value="MCK0085279.1"/>
    <property type="molecule type" value="Genomic_DNA"/>
</dbReference>
<dbReference type="PANTHER" id="PTHR34142">
    <property type="entry name" value="ENDO-BETA-1,4-GLUCANASE A"/>
    <property type="match status" value="1"/>
</dbReference>
<dbReference type="InterPro" id="IPR018087">
    <property type="entry name" value="Glyco_hydro_5_CS"/>
</dbReference>
<dbReference type="PANTHER" id="PTHR34142:SF1">
    <property type="entry name" value="GLYCOSIDE HYDROLASE FAMILY 5 DOMAIN-CONTAINING PROTEIN"/>
    <property type="match status" value="1"/>
</dbReference>
<comment type="catalytic activity">
    <reaction evidence="1">
        <text>Endohydrolysis of (1-&gt;4)-beta-D-glucosidic linkages in cellulose, lichenin and cereal beta-D-glucans.</text>
        <dbReference type="EC" id="3.2.1.4"/>
    </reaction>
</comment>
<protein>
    <recommendedName>
        <fullName evidence="2">cellulase</fullName>
        <ecNumber evidence="2">3.2.1.4</ecNumber>
    </recommendedName>
</protein>
<evidence type="ECO:0000313" key="11">
    <source>
        <dbReference type="EMBL" id="MCK0085279.1"/>
    </source>
</evidence>
<proteinExistence type="inferred from homology"/>
<gene>
    <name evidence="11" type="ORF">K5I21_05230</name>
</gene>
<feature type="signal peptide" evidence="9">
    <location>
        <begin position="1"/>
        <end position="20"/>
    </location>
</feature>